<evidence type="ECO:0000313" key="11">
    <source>
        <dbReference type="EMBL" id="KAF2244766.1"/>
    </source>
</evidence>
<comment type="catalytic activity">
    <reaction evidence="7">
        <text>L-threonyl-[protein] + ATP = O-phospho-L-threonyl-[protein] + ADP + H(+)</text>
        <dbReference type="Rhea" id="RHEA:46608"/>
        <dbReference type="Rhea" id="RHEA-COMP:11060"/>
        <dbReference type="Rhea" id="RHEA-COMP:11605"/>
        <dbReference type="ChEBI" id="CHEBI:15378"/>
        <dbReference type="ChEBI" id="CHEBI:30013"/>
        <dbReference type="ChEBI" id="CHEBI:30616"/>
        <dbReference type="ChEBI" id="CHEBI:61977"/>
        <dbReference type="ChEBI" id="CHEBI:456216"/>
        <dbReference type="EC" id="2.7.11.1"/>
    </reaction>
</comment>
<evidence type="ECO:0000256" key="2">
    <source>
        <dbReference type="ARBA" id="ARBA00022527"/>
    </source>
</evidence>
<name>A0A6A6I3B2_9PLEO</name>
<evidence type="ECO:0000256" key="8">
    <source>
        <dbReference type="ARBA" id="ARBA00048679"/>
    </source>
</evidence>
<proteinExistence type="predicted"/>
<dbReference type="PROSITE" id="PS00108">
    <property type="entry name" value="PROTEIN_KINASE_ST"/>
    <property type="match status" value="1"/>
</dbReference>
<dbReference type="AlphaFoldDB" id="A0A6A6I3B2"/>
<evidence type="ECO:0000259" key="10">
    <source>
        <dbReference type="PROSITE" id="PS50011"/>
    </source>
</evidence>
<feature type="region of interest" description="Disordered" evidence="9">
    <location>
        <begin position="385"/>
        <end position="416"/>
    </location>
</feature>
<dbReference type="OrthoDB" id="5986190at2759"/>
<evidence type="ECO:0000256" key="7">
    <source>
        <dbReference type="ARBA" id="ARBA00047899"/>
    </source>
</evidence>
<dbReference type="EMBL" id="ML987202">
    <property type="protein sequence ID" value="KAF2244766.1"/>
    <property type="molecule type" value="Genomic_DNA"/>
</dbReference>
<evidence type="ECO:0000313" key="12">
    <source>
        <dbReference type="Proteomes" id="UP000800094"/>
    </source>
</evidence>
<feature type="region of interest" description="Disordered" evidence="9">
    <location>
        <begin position="540"/>
        <end position="581"/>
    </location>
</feature>
<dbReference type="Proteomes" id="UP000800094">
    <property type="component" value="Unassembled WGS sequence"/>
</dbReference>
<evidence type="ECO:0000256" key="1">
    <source>
        <dbReference type="ARBA" id="ARBA00012513"/>
    </source>
</evidence>
<evidence type="ECO:0000256" key="9">
    <source>
        <dbReference type="SAM" id="MobiDB-lite"/>
    </source>
</evidence>
<dbReference type="SUPFAM" id="SSF56112">
    <property type="entry name" value="Protein kinase-like (PK-like)"/>
    <property type="match status" value="1"/>
</dbReference>
<dbReference type="SMART" id="SM00220">
    <property type="entry name" value="S_TKc"/>
    <property type="match status" value="1"/>
</dbReference>
<dbReference type="InterPro" id="IPR011009">
    <property type="entry name" value="Kinase-like_dom_sf"/>
</dbReference>
<feature type="compositionally biased region" description="Polar residues" evidence="9">
    <location>
        <begin position="672"/>
        <end position="689"/>
    </location>
</feature>
<dbReference type="EC" id="2.7.11.1" evidence="1"/>
<dbReference type="PROSITE" id="PS50011">
    <property type="entry name" value="PROTEIN_KINASE_DOM"/>
    <property type="match status" value="1"/>
</dbReference>
<feature type="compositionally biased region" description="Pro residues" evidence="9">
    <location>
        <begin position="561"/>
        <end position="580"/>
    </location>
</feature>
<dbReference type="GO" id="GO:0004674">
    <property type="term" value="F:protein serine/threonine kinase activity"/>
    <property type="evidence" value="ECO:0007669"/>
    <property type="project" value="UniProtKB-KW"/>
</dbReference>
<protein>
    <recommendedName>
        <fullName evidence="1">non-specific serine/threonine protein kinase</fullName>
        <ecNumber evidence="1">2.7.11.1</ecNumber>
    </recommendedName>
</protein>
<dbReference type="InterPro" id="IPR000719">
    <property type="entry name" value="Prot_kinase_dom"/>
</dbReference>
<feature type="compositionally biased region" description="Polar residues" evidence="9">
    <location>
        <begin position="622"/>
        <end position="640"/>
    </location>
</feature>
<keyword evidence="2" id="KW-0723">Serine/threonine-protein kinase</keyword>
<accession>A0A6A6I3B2</accession>
<dbReference type="GeneID" id="54589744"/>
<keyword evidence="5 11" id="KW-0418">Kinase</keyword>
<sequence>MPPPTATAEARRKEIKDYLARHIVNSRKIADAYIRYQDVQYAWSGINCKATISGALHPATPTETEIEVIRSQLLRFLSILVFIDAHEFLNDFRLHFFGRNGEVLCSDSCLPLEDDDIPDFGDFALRQRFRHEQYLFIPEVLYETAAVKQIEDDRRLPFEVVSEDHMDGAYGRVDRVGISPFYFRTRDRDGTYSQVNSEVKYVACKRFHPQRGFARNDARRELDNLQVLKESITSHHNIRLHLAILHHKGEHFILLPWAEHLDLDIFLREGYDFKGTRIYKFNPRFPRIEQGAMINDICMQMHHLAHALEWLHKGITTHGTHQNRIRFAHMDLKPNNVLIDNDDGPSTVGKWVLTDFGISAFKEDDESDSSNLVSVRDYYQTLTINTPPRRDPGAYQPPEVENTDNKLHERRNNAREGRAGRRGDIWSFGCIFSEVLAFSLGQAELVKEFRRARKGRYRNDYFYEKYSHGTLEADQTEMSYRVRPWIIDWLRTLPERYTFPKDAINCCVETILDVLDVDGSRRPKANELLIKMQHVASHVSTARAPGGYPPNCPLERRPSQRPSPPPSPEIPPSPAPPVPVSIPSIKRINTIEEETLLSYRIAPGQGSRSLSQAESVDPMTIASASESQPKLPENIQSPTSRRQDSVADPQSFSPPLRGSVNGLGISHERENSLSTPSTAQTLESGRPTSIASRKDCHGVLIHQDKLRKIHAPVVIIPKHLSERKIVCVSLCSSGRRVAYLTEIKKSQLEIHLYDLLLADRHEQHDGRWGVLANPIVLPNGAAWAKVVLAGDYLVAWGTATRGAKMVYITNRMSAQVWTGSELDGLASLITIAVSRNGSLAFVSSKSIIYTVVEGELMKDPYFREIVRAKNDHSFTHAAFNDDGTLLYAWQFGRPDDCLSVFRIGEFEKKIVLPADSEGSYQSKQQGSPTATIIPYNTYLGCVILAQGDAFFPAQIRSTQRGVIHTLPKNMSTIRNTVAACIYGDHSLLVTEKGLRHTRIWERRIAGGSEHVIEPAGKDPVAELKGVVDKGAQMKVVPVPGTDDLMIVLCTTDGKIIMIPVVAEPR</sequence>
<dbReference type="GO" id="GO:0005524">
    <property type="term" value="F:ATP binding"/>
    <property type="evidence" value="ECO:0007669"/>
    <property type="project" value="UniProtKB-KW"/>
</dbReference>
<dbReference type="InterPro" id="IPR008271">
    <property type="entry name" value="Ser/Thr_kinase_AS"/>
</dbReference>
<dbReference type="RefSeq" id="XP_033679770.1">
    <property type="nucleotide sequence ID" value="XM_033836414.1"/>
</dbReference>
<evidence type="ECO:0000256" key="4">
    <source>
        <dbReference type="ARBA" id="ARBA00022741"/>
    </source>
</evidence>
<keyword evidence="12" id="KW-1185">Reference proteome</keyword>
<evidence type="ECO:0000256" key="3">
    <source>
        <dbReference type="ARBA" id="ARBA00022679"/>
    </source>
</evidence>
<evidence type="ECO:0000256" key="6">
    <source>
        <dbReference type="ARBA" id="ARBA00022840"/>
    </source>
</evidence>
<dbReference type="Gene3D" id="1.10.510.10">
    <property type="entry name" value="Transferase(Phosphotransferase) domain 1"/>
    <property type="match status" value="1"/>
</dbReference>
<keyword evidence="4" id="KW-0547">Nucleotide-binding</keyword>
<keyword evidence="6" id="KW-0067">ATP-binding</keyword>
<keyword evidence="3" id="KW-0808">Transferase</keyword>
<dbReference type="PANTHER" id="PTHR43671">
    <property type="entry name" value="SERINE/THREONINE-PROTEIN KINASE NEK"/>
    <property type="match status" value="1"/>
</dbReference>
<gene>
    <name evidence="11" type="ORF">BU26DRAFT_85850</name>
</gene>
<feature type="region of interest" description="Disordered" evidence="9">
    <location>
        <begin position="603"/>
        <end position="689"/>
    </location>
</feature>
<dbReference type="SUPFAM" id="SSF69322">
    <property type="entry name" value="Tricorn protease domain 2"/>
    <property type="match status" value="1"/>
</dbReference>
<dbReference type="InterPro" id="IPR050660">
    <property type="entry name" value="NEK_Ser/Thr_kinase"/>
</dbReference>
<feature type="compositionally biased region" description="Basic and acidic residues" evidence="9">
    <location>
        <begin position="403"/>
        <end position="416"/>
    </location>
</feature>
<dbReference type="PANTHER" id="PTHR43671:SF98">
    <property type="entry name" value="SERINE_THREONINE-PROTEIN KINASE NEK11"/>
    <property type="match status" value="1"/>
</dbReference>
<organism evidence="11 12">
    <name type="scientific">Trematosphaeria pertusa</name>
    <dbReference type="NCBI Taxonomy" id="390896"/>
    <lineage>
        <taxon>Eukaryota</taxon>
        <taxon>Fungi</taxon>
        <taxon>Dikarya</taxon>
        <taxon>Ascomycota</taxon>
        <taxon>Pezizomycotina</taxon>
        <taxon>Dothideomycetes</taxon>
        <taxon>Pleosporomycetidae</taxon>
        <taxon>Pleosporales</taxon>
        <taxon>Massarineae</taxon>
        <taxon>Trematosphaeriaceae</taxon>
        <taxon>Trematosphaeria</taxon>
    </lineage>
</organism>
<dbReference type="CDD" id="cd00180">
    <property type="entry name" value="PKc"/>
    <property type="match status" value="1"/>
</dbReference>
<feature type="domain" description="Protein kinase" evidence="10">
    <location>
        <begin position="159"/>
        <end position="537"/>
    </location>
</feature>
<reference evidence="11" key="1">
    <citation type="journal article" date="2020" name="Stud. Mycol.">
        <title>101 Dothideomycetes genomes: a test case for predicting lifestyles and emergence of pathogens.</title>
        <authorList>
            <person name="Haridas S."/>
            <person name="Albert R."/>
            <person name="Binder M."/>
            <person name="Bloem J."/>
            <person name="Labutti K."/>
            <person name="Salamov A."/>
            <person name="Andreopoulos B."/>
            <person name="Baker S."/>
            <person name="Barry K."/>
            <person name="Bills G."/>
            <person name="Bluhm B."/>
            <person name="Cannon C."/>
            <person name="Castanera R."/>
            <person name="Culley D."/>
            <person name="Daum C."/>
            <person name="Ezra D."/>
            <person name="Gonzalez J."/>
            <person name="Henrissat B."/>
            <person name="Kuo A."/>
            <person name="Liang C."/>
            <person name="Lipzen A."/>
            <person name="Lutzoni F."/>
            <person name="Magnuson J."/>
            <person name="Mondo S."/>
            <person name="Nolan M."/>
            <person name="Ohm R."/>
            <person name="Pangilinan J."/>
            <person name="Park H.-J."/>
            <person name="Ramirez L."/>
            <person name="Alfaro M."/>
            <person name="Sun H."/>
            <person name="Tritt A."/>
            <person name="Yoshinaga Y."/>
            <person name="Zwiers L.-H."/>
            <person name="Turgeon B."/>
            <person name="Goodwin S."/>
            <person name="Spatafora J."/>
            <person name="Crous P."/>
            <person name="Grigoriev I."/>
        </authorList>
    </citation>
    <scope>NUCLEOTIDE SEQUENCE</scope>
    <source>
        <strain evidence="11">CBS 122368</strain>
    </source>
</reference>
<evidence type="ECO:0000256" key="5">
    <source>
        <dbReference type="ARBA" id="ARBA00022777"/>
    </source>
</evidence>
<dbReference type="Pfam" id="PF00069">
    <property type="entry name" value="Pkinase"/>
    <property type="match status" value="1"/>
</dbReference>
<comment type="catalytic activity">
    <reaction evidence="8">
        <text>L-seryl-[protein] + ATP = O-phospho-L-seryl-[protein] + ADP + H(+)</text>
        <dbReference type="Rhea" id="RHEA:17989"/>
        <dbReference type="Rhea" id="RHEA-COMP:9863"/>
        <dbReference type="Rhea" id="RHEA-COMP:11604"/>
        <dbReference type="ChEBI" id="CHEBI:15378"/>
        <dbReference type="ChEBI" id="CHEBI:29999"/>
        <dbReference type="ChEBI" id="CHEBI:30616"/>
        <dbReference type="ChEBI" id="CHEBI:83421"/>
        <dbReference type="ChEBI" id="CHEBI:456216"/>
        <dbReference type="EC" id="2.7.11.1"/>
    </reaction>
</comment>